<dbReference type="Pfam" id="PF10106">
    <property type="entry name" value="DUF2345"/>
    <property type="match status" value="1"/>
</dbReference>
<dbReference type="EMBL" id="VLLB01000015">
    <property type="protein sequence ID" value="TWI60628.1"/>
    <property type="molecule type" value="Genomic_DNA"/>
</dbReference>
<organism evidence="5 6">
    <name type="scientific">Pseudoduganella lurida</name>
    <dbReference type="NCBI Taxonomy" id="1036180"/>
    <lineage>
        <taxon>Bacteria</taxon>
        <taxon>Pseudomonadati</taxon>
        <taxon>Pseudomonadota</taxon>
        <taxon>Betaproteobacteria</taxon>
        <taxon>Burkholderiales</taxon>
        <taxon>Oxalobacteraceae</taxon>
        <taxon>Telluria group</taxon>
        <taxon>Pseudoduganella</taxon>
    </lineage>
</organism>
<feature type="domain" description="DUF2345" evidence="3">
    <location>
        <begin position="685"/>
        <end position="822"/>
    </location>
</feature>
<feature type="domain" description="Putative type VI secretion system Rhs element associated Vgr" evidence="4">
    <location>
        <begin position="551"/>
        <end position="656"/>
    </location>
</feature>
<evidence type="ECO:0000259" key="4">
    <source>
        <dbReference type="Pfam" id="PF13296"/>
    </source>
</evidence>
<accession>A0A562QUV8</accession>
<dbReference type="Pfam" id="PF13296">
    <property type="entry name" value="T6SS_Vgr"/>
    <property type="match status" value="1"/>
</dbReference>
<comment type="caution">
    <text evidence="5">The sequence shown here is derived from an EMBL/GenBank/DDBJ whole genome shotgun (WGS) entry which is preliminary data.</text>
</comment>
<dbReference type="Gene3D" id="3.55.50.10">
    <property type="entry name" value="Baseplate protein-like domains"/>
    <property type="match status" value="1"/>
</dbReference>
<dbReference type="InterPro" id="IPR018769">
    <property type="entry name" value="VgrG2_DUF2345"/>
</dbReference>
<dbReference type="InterPro" id="IPR017847">
    <property type="entry name" value="T6SS_RhsGE_Vgr_subset"/>
</dbReference>
<dbReference type="Gene3D" id="2.30.110.50">
    <property type="match status" value="1"/>
</dbReference>
<gene>
    <name evidence="5" type="ORF">IP91_05036</name>
</gene>
<dbReference type="NCBIfam" id="TIGR03361">
    <property type="entry name" value="VI_Rhs_Vgr"/>
    <property type="match status" value="1"/>
</dbReference>
<protein>
    <submittedName>
        <fullName evidence="5">Type VI secretion system secreted protein VgrG</fullName>
    </submittedName>
</protein>
<name>A0A562QUV8_9BURK</name>
<dbReference type="RefSeq" id="WP_199754764.1">
    <property type="nucleotide sequence ID" value="NZ_VLLB01000015.1"/>
</dbReference>
<dbReference type="SUPFAM" id="SSF69255">
    <property type="entry name" value="gp5 N-terminal domain-like"/>
    <property type="match status" value="1"/>
</dbReference>
<sequence length="901" mass="97662">MELVNSFVNFLVAHRDLVTSDRALRLRIDHPSMMMEDVLLPQRMAGHETLCGGFEYRVLCVALDACLPLKEFIALPVAIDIVNDRGQLHSICGIVTEAWAGDSDGGLASYQLVIRDALAMLEKRINTRVFRNQNEVEIVYGLLAEWRHRHASLGAVFDVEMDNVFSAQAYPQREFTMQHNESDAAFIRRLLKRRGIAWFFRPPGQNTEPYPVHRMCLVNHYESVIPNAAGTVRYHRDAPTEERDVITSWNAVRTLRPSRVARHSWNYKNPLDLEQMRMEQVSQLAPALGATLDDYQVLPPHVGNDYEDLVSIGSLAMKRHDFETKCFMGEGTVRDFRVGEYFALTGHAEIDRHPAEEREFIVTELHLAVQNNLPRDLADRVATLFTRSGWPGVIKDQRPVSMRFTAVRRDIELVPAYDARVDLPPAHMQSAIVVGPEAEEVHCDAMGRVRIRFPATRPDDHELAGASNSEADSAWVRVTSSWAGNGPGSSQCGTVTLPRVGSEVLVAFLGGDPDKPVIVGQMYNQHATPPALSSGGALPDNRHLSGMRSREVGGGGRGNQLRFDDTNGEISVQVGSDHSAAQLNLGLLTGSRADGSAQLRGDGAELRADSAVAVRGPGGVLLSATADPKGDQLGRDELIGTASILNAVAEQLASLAQTHAGDDALHGELTQLCDRVRDWDSTKSPTAVIAASAPEGMLFTSDSNIVVGAQTGIDLVSAKNVHAAAGGNVLLRAIRGISIFAQKVGMKLIAAGGNVVIQSHNGDIELTAIGSVKINAGKSIELQAPAIRIASKGAQVNYGGGKVIQQCKDAYMIKSASFEHTKGGDGNVADIKFPSTKIETDERVVLFNSQSGAPVAGRRYRLELSDGTSVDGVTDDEGRTELVSGDEIGDISIIVYPDDTN</sequence>
<evidence type="ECO:0000259" key="2">
    <source>
        <dbReference type="Pfam" id="PF04717"/>
    </source>
</evidence>
<reference evidence="5 6" key="1">
    <citation type="journal article" date="2015" name="Stand. Genomic Sci.">
        <title>Genomic Encyclopedia of Bacterial and Archaeal Type Strains, Phase III: the genomes of soil and plant-associated and newly described type strains.</title>
        <authorList>
            <person name="Whitman W.B."/>
            <person name="Woyke T."/>
            <person name="Klenk H.P."/>
            <person name="Zhou Y."/>
            <person name="Lilburn T.G."/>
            <person name="Beck B.J."/>
            <person name="De Vos P."/>
            <person name="Vandamme P."/>
            <person name="Eisen J.A."/>
            <person name="Garrity G."/>
            <person name="Hugenholtz P."/>
            <person name="Kyrpides N.C."/>
        </authorList>
    </citation>
    <scope>NUCLEOTIDE SEQUENCE [LARGE SCALE GENOMIC DNA]</scope>
    <source>
        <strain evidence="5 6">CGMCC 1.10822</strain>
    </source>
</reference>
<dbReference type="Proteomes" id="UP000318431">
    <property type="component" value="Unassembled WGS sequence"/>
</dbReference>
<dbReference type="Gene3D" id="2.40.50.230">
    <property type="entry name" value="Gp5 N-terminal domain"/>
    <property type="match status" value="1"/>
</dbReference>
<dbReference type="InterPro" id="IPR028244">
    <property type="entry name" value="T6SS_Rhs_Vgr_dom"/>
</dbReference>
<evidence type="ECO:0000313" key="6">
    <source>
        <dbReference type="Proteomes" id="UP000318431"/>
    </source>
</evidence>
<dbReference type="InterPro" id="IPR006533">
    <property type="entry name" value="T6SS_Vgr_RhsGE"/>
</dbReference>
<evidence type="ECO:0000259" key="3">
    <source>
        <dbReference type="Pfam" id="PF10106"/>
    </source>
</evidence>
<evidence type="ECO:0000313" key="5">
    <source>
        <dbReference type="EMBL" id="TWI60628.1"/>
    </source>
</evidence>
<feature type="domain" description="Gp5/Type VI secretion system Vgr protein OB-fold" evidence="2">
    <location>
        <begin position="445"/>
        <end position="523"/>
    </location>
</feature>
<comment type="similarity">
    <text evidence="1">Belongs to the VgrG protein family.</text>
</comment>
<dbReference type="InterPro" id="IPR006531">
    <property type="entry name" value="Gp5/Vgr_OB"/>
</dbReference>
<dbReference type="AlphaFoldDB" id="A0A562QUV8"/>
<dbReference type="InterPro" id="IPR037026">
    <property type="entry name" value="Vgr_OB-fold_dom_sf"/>
</dbReference>
<proteinExistence type="inferred from homology"/>
<dbReference type="Pfam" id="PF04717">
    <property type="entry name" value="Phage_base_V"/>
    <property type="match status" value="1"/>
</dbReference>
<dbReference type="SUPFAM" id="SSF69349">
    <property type="entry name" value="Phage fibre proteins"/>
    <property type="match status" value="1"/>
</dbReference>
<keyword evidence="6" id="KW-1185">Reference proteome</keyword>
<dbReference type="NCBIfam" id="TIGR01646">
    <property type="entry name" value="vgr_GE"/>
    <property type="match status" value="1"/>
</dbReference>
<dbReference type="Pfam" id="PF05954">
    <property type="entry name" value="Phage_GPD"/>
    <property type="match status" value="1"/>
</dbReference>
<dbReference type="SUPFAM" id="SSF69279">
    <property type="entry name" value="Phage tail proteins"/>
    <property type="match status" value="2"/>
</dbReference>
<evidence type="ECO:0000256" key="1">
    <source>
        <dbReference type="ARBA" id="ARBA00005558"/>
    </source>
</evidence>
<dbReference type="Gene3D" id="4.10.220.110">
    <property type="match status" value="1"/>
</dbReference>